<dbReference type="PANTHER" id="PTHR43072:SF23">
    <property type="entry name" value="UPF0039 PROTEIN C11D3.02C"/>
    <property type="match status" value="1"/>
</dbReference>
<dbReference type="Pfam" id="PF00583">
    <property type="entry name" value="Acetyltransf_1"/>
    <property type="match status" value="1"/>
</dbReference>
<keyword evidence="5 8" id="KW-0808">Transferase</keyword>
<reference evidence="9" key="1">
    <citation type="submission" date="2022-02" db="EMBL/GenBank/DDBJ databases">
        <title>Emergence and expansion in Europe of a Vibrio aestuarianus clonal complex pathogenic for oysters.</title>
        <authorList>
            <person name="Mesnil A."/>
            <person name="Travers M.-A."/>
        </authorList>
    </citation>
    <scope>NUCLEOTIDE SEQUENCE</scope>
    <source>
        <strain evidence="9">19_064_11T1</strain>
    </source>
</reference>
<name>A0A7X6S4W0_9VIBR</name>
<comment type="pathway">
    <text evidence="1 8">Amine and polyamine biosynthesis; ectoine biosynthesis; L-ectoine from L-aspartate 4-semialdehyde: step 2/3.</text>
</comment>
<dbReference type="RefSeq" id="WP_172532536.1">
    <property type="nucleotide sequence ID" value="NZ_JAAKZJ010000012.1"/>
</dbReference>
<dbReference type="Gene3D" id="3.40.630.30">
    <property type="match status" value="1"/>
</dbReference>
<dbReference type="EC" id="2.3.1.178" evidence="3 8"/>
<comment type="caution">
    <text evidence="9">The sequence shown here is derived from an EMBL/GenBank/DDBJ whole genome shotgun (WGS) entry which is preliminary data.</text>
</comment>
<dbReference type="NCBIfam" id="TIGR02406">
    <property type="entry name" value="ectoine_EctA"/>
    <property type="match status" value="1"/>
</dbReference>
<dbReference type="PANTHER" id="PTHR43072">
    <property type="entry name" value="N-ACETYLTRANSFERASE"/>
    <property type="match status" value="1"/>
</dbReference>
<evidence type="ECO:0000256" key="4">
    <source>
        <dbReference type="ARBA" id="ARBA00017935"/>
    </source>
</evidence>
<evidence type="ECO:0000256" key="3">
    <source>
        <dbReference type="ARBA" id="ARBA00012355"/>
    </source>
</evidence>
<comment type="catalytic activity">
    <reaction evidence="7 8">
        <text>L-2,4-diaminobutanoate + acetyl-CoA = (2S)-4-acetamido-2-aminobutanoate + CoA + H(+)</text>
        <dbReference type="Rhea" id="RHEA:16901"/>
        <dbReference type="ChEBI" id="CHEBI:15378"/>
        <dbReference type="ChEBI" id="CHEBI:57287"/>
        <dbReference type="ChEBI" id="CHEBI:57288"/>
        <dbReference type="ChEBI" id="CHEBI:58761"/>
        <dbReference type="ChEBI" id="CHEBI:58929"/>
        <dbReference type="EC" id="2.3.1.178"/>
    </reaction>
</comment>
<evidence type="ECO:0000256" key="5">
    <source>
        <dbReference type="ARBA" id="ARBA00022679"/>
    </source>
</evidence>
<sequence length="188" mass="21562">MWRAMITAAPWVAYPEIMHMKDDRWTFRTPNQADGQKVHDLVALSPPLDENSAYCNFLQAIHFQDTCIVAERDGEVVGFISAYLKPDNLHELFVWQVAVHPDARGLGLAFQMLNELLERDALQDVSTLETTITRDNQGSWSLFKKLDKAHGQHGEVSTFLDQTRHFNGQHATEYLYRIPLKQHSKNEG</sequence>
<dbReference type="InterPro" id="IPR016181">
    <property type="entry name" value="Acyl_CoA_acyltransferase"/>
</dbReference>
<keyword evidence="6 8" id="KW-0012">Acyltransferase</keyword>
<protein>
    <recommendedName>
        <fullName evidence="4 8">L-2,4-diaminobutyric acid acetyltransferase</fullName>
        <shortName evidence="8">DABA acetyltransferase</shortName>
        <ecNumber evidence="3 8">2.3.1.178</ecNumber>
    </recommendedName>
</protein>
<accession>A0A7X6S4W0</accession>
<dbReference type="EMBL" id="JAKNBA010000006">
    <property type="protein sequence ID" value="MDE1241600.1"/>
    <property type="molecule type" value="Genomic_DNA"/>
</dbReference>
<dbReference type="Proteomes" id="UP001140979">
    <property type="component" value="Unassembled WGS sequence"/>
</dbReference>
<evidence type="ECO:0000313" key="9">
    <source>
        <dbReference type="EMBL" id="MDE1241600.1"/>
    </source>
</evidence>
<evidence type="ECO:0000256" key="1">
    <source>
        <dbReference type="ARBA" id="ARBA00004978"/>
    </source>
</evidence>
<evidence type="ECO:0000256" key="8">
    <source>
        <dbReference type="RuleBase" id="RU365045"/>
    </source>
</evidence>
<comment type="similarity">
    <text evidence="2 8">Belongs to the acetyltransferase family. EctA subfamily.</text>
</comment>
<evidence type="ECO:0000256" key="7">
    <source>
        <dbReference type="ARBA" id="ARBA00048924"/>
    </source>
</evidence>
<proteinExistence type="inferred from homology"/>
<dbReference type="PROSITE" id="PS51186">
    <property type="entry name" value="GNAT"/>
    <property type="match status" value="1"/>
</dbReference>
<evidence type="ECO:0000256" key="6">
    <source>
        <dbReference type="ARBA" id="ARBA00023315"/>
    </source>
</evidence>
<dbReference type="InterPro" id="IPR012772">
    <property type="entry name" value="Ectoine_EctA"/>
</dbReference>
<evidence type="ECO:0000256" key="2">
    <source>
        <dbReference type="ARBA" id="ARBA00010712"/>
    </source>
</evidence>
<dbReference type="GO" id="GO:0033816">
    <property type="term" value="F:diaminobutyrate acetyltransferase activity"/>
    <property type="evidence" value="ECO:0007669"/>
    <property type="project" value="UniProtKB-EC"/>
</dbReference>
<dbReference type="InterPro" id="IPR000182">
    <property type="entry name" value="GNAT_dom"/>
</dbReference>
<dbReference type="SUPFAM" id="SSF55729">
    <property type="entry name" value="Acyl-CoA N-acyltransferases (Nat)"/>
    <property type="match status" value="1"/>
</dbReference>
<dbReference type="CDD" id="cd04301">
    <property type="entry name" value="NAT_SF"/>
    <property type="match status" value="1"/>
</dbReference>
<dbReference type="AlphaFoldDB" id="A0A7X6S4W0"/>
<dbReference type="GO" id="GO:0019491">
    <property type="term" value="P:ectoine biosynthetic process"/>
    <property type="evidence" value="ECO:0007669"/>
    <property type="project" value="InterPro"/>
</dbReference>
<gene>
    <name evidence="8 9" type="primary">ectA</name>
    <name evidence="9" type="ORF">L9W94_05440</name>
</gene>
<evidence type="ECO:0000313" key="10">
    <source>
        <dbReference type="Proteomes" id="UP001140979"/>
    </source>
</evidence>
<comment type="function">
    <text evidence="8">Catalyzes the acetylation of L-2,4-diaminobutyrate (DABA) to gamma-N-acetyl-alpha,gamma-diaminobutyric acid (ADABA) with acetyl coenzyme A.</text>
</comment>
<organism evidence="9 10">
    <name type="scientific">Vibrio aestuarianus</name>
    <dbReference type="NCBI Taxonomy" id="28171"/>
    <lineage>
        <taxon>Bacteria</taxon>
        <taxon>Pseudomonadati</taxon>
        <taxon>Pseudomonadota</taxon>
        <taxon>Gammaproteobacteria</taxon>
        <taxon>Vibrionales</taxon>
        <taxon>Vibrionaceae</taxon>
        <taxon>Vibrio</taxon>
    </lineage>
</organism>